<evidence type="ECO:0000313" key="2">
    <source>
        <dbReference type="Proteomes" id="UP000054893"/>
    </source>
</evidence>
<dbReference type="Gene3D" id="2.60.120.620">
    <property type="entry name" value="q2cbj1_9rhob like domain"/>
    <property type="match status" value="1"/>
</dbReference>
<organism evidence="1 2">
    <name type="scientific">Caballeronia sordidicola</name>
    <name type="common">Burkholderia sordidicola</name>
    <dbReference type="NCBI Taxonomy" id="196367"/>
    <lineage>
        <taxon>Bacteria</taxon>
        <taxon>Pseudomonadati</taxon>
        <taxon>Pseudomonadota</taxon>
        <taxon>Betaproteobacteria</taxon>
        <taxon>Burkholderiales</taxon>
        <taxon>Burkholderiaceae</taxon>
        <taxon>Caballeronia</taxon>
    </lineage>
</organism>
<accession>A0A158GUD1</accession>
<sequence>MDLLNTDLATRVDTIDWRRLEDDLNQFGCATVDQLLTAGECDTLSALYAQDALYRSRVVMARHGFGRGEYKYYRYPLPEIIGTLRETVYPHLAPVANRWNALMGIDARYPADHADFINRCHAAGQTRPTPLILQYAEGDYNCLHQDLYGEHVFPIQLAILLSVPGRDFTGGEFVMTEQRPRMQSRAEVVPLAQGDAVIFAVHHRPVNGTRGVYRVNLRHGVSRLRFGHRHTAGVIFHDAT</sequence>
<dbReference type="RefSeq" id="WP_060856651.1">
    <property type="nucleotide sequence ID" value="NZ_FCOC02000010.1"/>
</dbReference>
<gene>
    <name evidence="1" type="ORF">AWB64_03511</name>
</gene>
<protein>
    <submittedName>
        <fullName evidence="1">PF09859 family protein</fullName>
    </submittedName>
</protein>
<dbReference type="AlphaFoldDB" id="A0A158GUD1"/>
<evidence type="ECO:0000313" key="1">
    <source>
        <dbReference type="EMBL" id="SAL35411.1"/>
    </source>
</evidence>
<reference evidence="1 2" key="1">
    <citation type="submission" date="2016-01" db="EMBL/GenBank/DDBJ databases">
        <authorList>
            <person name="Oliw E.H."/>
        </authorList>
    </citation>
    <scope>NUCLEOTIDE SEQUENCE [LARGE SCALE GENOMIC DNA]</scope>
    <source>
        <strain evidence="1">LMG 22029</strain>
    </source>
</reference>
<dbReference type="OrthoDB" id="9781972at2"/>
<dbReference type="Pfam" id="PF09859">
    <property type="entry name" value="Oxygenase-NA"/>
    <property type="match status" value="1"/>
</dbReference>
<name>A0A158GUD1_CABSO</name>
<dbReference type="InterPro" id="IPR018655">
    <property type="entry name" value="DUF2086"/>
</dbReference>
<dbReference type="EMBL" id="FCOC02000010">
    <property type="protein sequence ID" value="SAL35411.1"/>
    <property type="molecule type" value="Genomic_DNA"/>
</dbReference>
<dbReference type="Proteomes" id="UP000054893">
    <property type="component" value="Unassembled WGS sequence"/>
</dbReference>
<proteinExistence type="predicted"/>